<dbReference type="Pfam" id="PF04290">
    <property type="entry name" value="DctQ"/>
    <property type="match status" value="1"/>
</dbReference>
<evidence type="ECO:0000259" key="10">
    <source>
        <dbReference type="Pfam" id="PF04290"/>
    </source>
</evidence>
<keyword evidence="3" id="KW-1003">Cell membrane</keyword>
<dbReference type="RefSeq" id="WP_171578703.1">
    <property type="nucleotide sequence ID" value="NZ_JAAVLX010000003.1"/>
</dbReference>
<dbReference type="InterPro" id="IPR007387">
    <property type="entry name" value="TRAP_DctQ"/>
</dbReference>
<proteinExistence type="inferred from homology"/>
<dbReference type="Proteomes" id="UP000544122">
    <property type="component" value="Unassembled WGS sequence"/>
</dbReference>
<evidence type="ECO:0000256" key="2">
    <source>
        <dbReference type="ARBA" id="ARBA00022448"/>
    </source>
</evidence>
<evidence type="ECO:0000256" key="4">
    <source>
        <dbReference type="ARBA" id="ARBA00022519"/>
    </source>
</evidence>
<comment type="subcellular location">
    <subcellularLocation>
        <location evidence="1 9">Cell inner membrane</location>
        <topology evidence="1 9">Multi-pass membrane protein</topology>
    </subcellularLocation>
</comment>
<comment type="function">
    <text evidence="9">Part of the tripartite ATP-independent periplasmic (TRAP) transport system.</text>
</comment>
<feature type="domain" description="Tripartite ATP-independent periplasmic transporters DctQ component" evidence="10">
    <location>
        <begin position="242"/>
        <end position="369"/>
    </location>
</feature>
<dbReference type="InterPro" id="IPR055348">
    <property type="entry name" value="DctQ"/>
</dbReference>
<evidence type="ECO:0000256" key="9">
    <source>
        <dbReference type="RuleBase" id="RU369079"/>
    </source>
</evidence>
<evidence type="ECO:0000256" key="8">
    <source>
        <dbReference type="ARBA" id="ARBA00038436"/>
    </source>
</evidence>
<keyword evidence="2 9" id="KW-0813">Transport</keyword>
<evidence type="ECO:0000256" key="3">
    <source>
        <dbReference type="ARBA" id="ARBA00022475"/>
    </source>
</evidence>
<comment type="subunit">
    <text evidence="9">The complex comprises the extracytoplasmic solute receptor protein and the two transmembrane proteins.</text>
</comment>
<dbReference type="GO" id="GO:0005886">
    <property type="term" value="C:plasma membrane"/>
    <property type="evidence" value="ECO:0007669"/>
    <property type="project" value="UniProtKB-SubCell"/>
</dbReference>
<reference evidence="11 12" key="1">
    <citation type="submission" date="2020-03" db="EMBL/GenBank/DDBJ databases">
        <title>Bradyrhizobium diversity isolated from nodules of Indigofera sp.</title>
        <authorList>
            <person name="Klepa M."/>
            <person name="Helene L."/>
            <person name="Hungria M."/>
        </authorList>
    </citation>
    <scope>NUCLEOTIDE SEQUENCE [LARGE SCALE GENOMIC DNA]</scope>
    <source>
        <strain evidence="11 12">WSM 1791</strain>
    </source>
</reference>
<protein>
    <recommendedName>
        <fullName evidence="9">TRAP transporter small permease protein</fullName>
    </recommendedName>
</protein>
<accession>A0A7Y4GP62</accession>
<sequence>MPSLPFVLPHWLYWGTLVVFPIVAMYFVQRQRRRGAPQGPSLFIAYMFWLCSGFMGLHRFYLRSNWGLIFIPVFLLILHTTDVIRDKREDVSRTRAAVGAAVSELEHAKIPPGVTATPQMQERLAKAEAAQPKVKSDFEAAQADLTQWYSYSRWLAILMAAMLVGDAILLPGLVRRQKLREAAERANAPPEAGVPEVPQIGTQEDPTLRVHTRLTDAIEWVNIRAGEYVAYWAVISVFGYYYEVIARFAFNSPTNWLHESMFLMYGMQYMIAGAYAYQSDQHVRVDVFYVKFSTRGKAIADIITSIFFFIFVLTLLFTGWRFAMDSFNPGGIGEVSFTEWGVQYWPVKLMMPIGAALLLLQGISKLIKDVIILTRGRA</sequence>
<keyword evidence="6 9" id="KW-1133">Transmembrane helix</keyword>
<name>A0A7Y4GP62_9BRAD</name>
<comment type="caution">
    <text evidence="11">The sequence shown here is derived from an EMBL/GenBank/DDBJ whole genome shotgun (WGS) entry which is preliminary data.</text>
</comment>
<evidence type="ECO:0000256" key="6">
    <source>
        <dbReference type="ARBA" id="ARBA00022989"/>
    </source>
</evidence>
<feature type="transmembrane region" description="Helical" evidence="9">
    <location>
        <begin position="256"/>
        <end position="277"/>
    </location>
</feature>
<keyword evidence="5 9" id="KW-0812">Transmembrane</keyword>
<organism evidence="11 12">
    <name type="scientific">Bradyrhizobium australiense</name>
    <dbReference type="NCBI Taxonomy" id="2721161"/>
    <lineage>
        <taxon>Bacteria</taxon>
        <taxon>Pseudomonadati</taxon>
        <taxon>Pseudomonadota</taxon>
        <taxon>Alphaproteobacteria</taxon>
        <taxon>Hyphomicrobiales</taxon>
        <taxon>Nitrobacteraceae</taxon>
        <taxon>Bradyrhizobium</taxon>
    </lineage>
</organism>
<dbReference type="PANTHER" id="PTHR35011">
    <property type="entry name" value="2,3-DIKETO-L-GULONATE TRAP TRANSPORTER SMALL PERMEASE PROTEIN YIAM"/>
    <property type="match status" value="1"/>
</dbReference>
<comment type="caution">
    <text evidence="9">Lacks conserved residue(s) required for the propagation of feature annotation.</text>
</comment>
<keyword evidence="7 9" id="KW-0472">Membrane</keyword>
<evidence type="ECO:0000256" key="7">
    <source>
        <dbReference type="ARBA" id="ARBA00023136"/>
    </source>
</evidence>
<gene>
    <name evidence="11" type="ORF">HCN58_07310</name>
</gene>
<feature type="transmembrane region" description="Helical" evidence="9">
    <location>
        <begin position="342"/>
        <end position="360"/>
    </location>
</feature>
<evidence type="ECO:0000256" key="1">
    <source>
        <dbReference type="ARBA" id="ARBA00004429"/>
    </source>
</evidence>
<feature type="transmembrane region" description="Helical" evidence="9">
    <location>
        <begin position="12"/>
        <end position="29"/>
    </location>
</feature>
<evidence type="ECO:0000256" key="5">
    <source>
        <dbReference type="ARBA" id="ARBA00022692"/>
    </source>
</evidence>
<feature type="transmembrane region" description="Helical" evidence="9">
    <location>
        <begin position="298"/>
        <end position="322"/>
    </location>
</feature>
<keyword evidence="4 9" id="KW-0997">Cell inner membrane</keyword>
<dbReference type="PANTHER" id="PTHR35011:SF4">
    <property type="entry name" value="SLL1102 PROTEIN"/>
    <property type="match status" value="1"/>
</dbReference>
<feature type="transmembrane region" description="Helical" evidence="9">
    <location>
        <begin position="229"/>
        <end position="250"/>
    </location>
</feature>
<feature type="transmembrane region" description="Helical" evidence="9">
    <location>
        <begin position="154"/>
        <end position="174"/>
    </location>
</feature>
<dbReference type="EMBL" id="JAAVLX010000003">
    <property type="protein sequence ID" value="NOJ39410.1"/>
    <property type="molecule type" value="Genomic_DNA"/>
</dbReference>
<dbReference type="GO" id="GO:0022857">
    <property type="term" value="F:transmembrane transporter activity"/>
    <property type="evidence" value="ECO:0007669"/>
    <property type="project" value="UniProtKB-UniRule"/>
</dbReference>
<feature type="transmembrane region" description="Helical" evidence="9">
    <location>
        <begin position="41"/>
        <end position="61"/>
    </location>
</feature>
<evidence type="ECO:0000313" key="11">
    <source>
        <dbReference type="EMBL" id="NOJ39410.1"/>
    </source>
</evidence>
<evidence type="ECO:0000313" key="12">
    <source>
        <dbReference type="Proteomes" id="UP000544122"/>
    </source>
</evidence>
<keyword evidence="12" id="KW-1185">Reference proteome</keyword>
<comment type="similarity">
    <text evidence="8 9">Belongs to the TRAP transporter small permease family.</text>
</comment>
<dbReference type="AlphaFoldDB" id="A0A7Y4GP62"/>